<dbReference type="RefSeq" id="WP_275768259.1">
    <property type="nucleotide sequence ID" value="NZ_BAABDE010000052.1"/>
</dbReference>
<accession>A0ABP7JR23</accession>
<dbReference type="EMBL" id="BAABDE010000052">
    <property type="protein sequence ID" value="GAA3852035.1"/>
    <property type="molecule type" value="Genomic_DNA"/>
</dbReference>
<dbReference type="PANTHER" id="PTHR44068:SF11">
    <property type="entry name" value="GERANYL DIPHOSPHATE 2-C-METHYLTRANSFERASE"/>
    <property type="match status" value="1"/>
</dbReference>
<dbReference type="Gene3D" id="3.40.50.150">
    <property type="entry name" value="Vaccinia Virus protein VP39"/>
    <property type="match status" value="1"/>
</dbReference>
<dbReference type="InterPro" id="IPR013216">
    <property type="entry name" value="Methyltransf_11"/>
</dbReference>
<dbReference type="InterPro" id="IPR050447">
    <property type="entry name" value="Erg6_SMT_methyltransf"/>
</dbReference>
<comment type="caution">
    <text evidence="3">The sequence shown here is derived from an EMBL/GenBank/DDBJ whole genome shotgun (WGS) entry which is preliminary data.</text>
</comment>
<evidence type="ECO:0000259" key="2">
    <source>
        <dbReference type="Pfam" id="PF08241"/>
    </source>
</evidence>
<dbReference type="PANTHER" id="PTHR44068">
    <property type="entry name" value="ZGC:194242"/>
    <property type="match status" value="1"/>
</dbReference>
<dbReference type="Proteomes" id="UP001501009">
    <property type="component" value="Unassembled WGS sequence"/>
</dbReference>
<dbReference type="SUPFAM" id="SSF53335">
    <property type="entry name" value="S-adenosyl-L-methionine-dependent methyltransferases"/>
    <property type="match status" value="1"/>
</dbReference>
<evidence type="ECO:0000313" key="4">
    <source>
        <dbReference type="Proteomes" id="UP001501009"/>
    </source>
</evidence>
<protein>
    <recommendedName>
        <fullName evidence="2">Methyltransferase type 11 domain-containing protein</fullName>
    </recommendedName>
</protein>
<organism evidence="3 4">
    <name type="scientific">Streptomyces coacervatus</name>
    <dbReference type="NCBI Taxonomy" id="647381"/>
    <lineage>
        <taxon>Bacteria</taxon>
        <taxon>Bacillati</taxon>
        <taxon>Actinomycetota</taxon>
        <taxon>Actinomycetes</taxon>
        <taxon>Kitasatosporales</taxon>
        <taxon>Streptomycetaceae</taxon>
        <taxon>Streptomyces</taxon>
    </lineage>
</organism>
<keyword evidence="1" id="KW-0808">Transferase</keyword>
<gene>
    <name evidence="3" type="ORF">GCM10022403_099290</name>
</gene>
<evidence type="ECO:0000313" key="3">
    <source>
        <dbReference type="EMBL" id="GAA3852035.1"/>
    </source>
</evidence>
<proteinExistence type="predicted"/>
<evidence type="ECO:0000256" key="1">
    <source>
        <dbReference type="ARBA" id="ARBA00022679"/>
    </source>
</evidence>
<dbReference type="InterPro" id="IPR029063">
    <property type="entry name" value="SAM-dependent_MTases_sf"/>
</dbReference>
<reference evidence="4" key="1">
    <citation type="journal article" date="2019" name="Int. J. Syst. Evol. Microbiol.">
        <title>The Global Catalogue of Microorganisms (GCM) 10K type strain sequencing project: providing services to taxonomists for standard genome sequencing and annotation.</title>
        <authorList>
            <consortium name="The Broad Institute Genomics Platform"/>
            <consortium name="The Broad Institute Genome Sequencing Center for Infectious Disease"/>
            <person name="Wu L."/>
            <person name="Ma J."/>
        </authorList>
    </citation>
    <scope>NUCLEOTIDE SEQUENCE [LARGE SCALE GENOMIC DNA]</scope>
    <source>
        <strain evidence="4">JCM 17138</strain>
    </source>
</reference>
<dbReference type="Pfam" id="PF08241">
    <property type="entry name" value="Methyltransf_11"/>
    <property type="match status" value="1"/>
</dbReference>
<sequence>MTPPGPDNDPVPTANEDLKACCAAAYSCDVVALLLGDSYHPGGAALTRRLAGHLGLTAGSRVLDVASGRGTTALLLADAHAVWVEGVDYSAANTALARGAAQAAGLADRVAFTTGDAEQLPYPAESFDAVVCECALCTFPDKTRAAAEFARVLRPGGRVGITDVTAAPDRLPPELSTLGARIACIADARPLAEYAEILKGAGLRVVRTERHDQAMTRMIDQIEARLNLLRLTAPDRLAAAGVDLTAAPAVLQAARDAVADGVLGYALLIAERTDRPRSVT</sequence>
<keyword evidence="4" id="KW-1185">Reference proteome</keyword>
<name>A0ABP7JR23_9ACTN</name>
<feature type="domain" description="Methyltransferase type 11" evidence="2">
    <location>
        <begin position="63"/>
        <end position="159"/>
    </location>
</feature>
<dbReference type="CDD" id="cd02440">
    <property type="entry name" value="AdoMet_MTases"/>
    <property type="match status" value="1"/>
</dbReference>